<dbReference type="InterPro" id="IPR011006">
    <property type="entry name" value="CheY-like_superfamily"/>
</dbReference>
<evidence type="ECO:0000259" key="5">
    <source>
        <dbReference type="PROSITE" id="PS50110"/>
    </source>
</evidence>
<keyword evidence="8" id="KW-1185">Reference proteome</keyword>
<dbReference type="Gene3D" id="3.40.50.2300">
    <property type="match status" value="1"/>
</dbReference>
<protein>
    <recommendedName>
        <fullName evidence="1">Stage 0 sporulation protein A homolog</fullName>
    </recommendedName>
</protein>
<evidence type="ECO:0000256" key="2">
    <source>
        <dbReference type="ARBA" id="ARBA00024867"/>
    </source>
</evidence>
<dbReference type="PROSITE" id="PS50110">
    <property type="entry name" value="RESPONSE_REGULATORY"/>
    <property type="match status" value="1"/>
</dbReference>
<comment type="caution">
    <text evidence="7">The sequence shown here is derived from an EMBL/GenBank/DDBJ whole genome shotgun (WGS) entry which is preliminary data.</text>
</comment>
<evidence type="ECO:0000256" key="3">
    <source>
        <dbReference type="PROSITE-ProRule" id="PRU00169"/>
    </source>
</evidence>
<dbReference type="STRING" id="169435.ERS852551_03057"/>
<dbReference type="SUPFAM" id="SSF52172">
    <property type="entry name" value="CheY-like"/>
    <property type="match status" value="1"/>
</dbReference>
<sequence>MTASDPASALKTKRGELMERVLLVSSTEKGTAYLCALLKGYFPAAPALAKNGGEARRLTLDGAYDLVVINAPLPDEFGCELARRVSQSTGAGILLVARADMAAEAAQKVCDAGVFVIEKPIDRRLFDQALRFIAAAQNRLASLLEENARLHRQLQDLRLIDRAKCLLIETLGMTEPQAHRYIEQQAMDLRMTKREIAGEIIRTYEN</sequence>
<evidence type="ECO:0000313" key="8">
    <source>
        <dbReference type="Proteomes" id="UP000003803"/>
    </source>
</evidence>
<feature type="domain" description="ANTAR" evidence="6">
    <location>
        <begin position="140"/>
        <end position="201"/>
    </location>
</feature>
<dbReference type="PIRSF" id="PIRSF036382">
    <property type="entry name" value="RR_antiterm"/>
    <property type="match status" value="1"/>
</dbReference>
<evidence type="ECO:0000256" key="4">
    <source>
        <dbReference type="SAM" id="Coils"/>
    </source>
</evidence>
<dbReference type="InterPro" id="IPR005561">
    <property type="entry name" value="ANTAR"/>
</dbReference>
<evidence type="ECO:0000259" key="6">
    <source>
        <dbReference type="PROSITE" id="PS50921"/>
    </source>
</evidence>
<reference evidence="7" key="1">
    <citation type="submission" date="2007-11" db="EMBL/GenBank/DDBJ databases">
        <authorList>
            <person name="Fulton L."/>
            <person name="Clifton S."/>
            <person name="Fulton B."/>
            <person name="Xu J."/>
            <person name="Minx P."/>
            <person name="Pepin K.H."/>
            <person name="Johnson M."/>
            <person name="Thiruvilangam P."/>
            <person name="Bhonagiri V."/>
            <person name="Nash W.E."/>
            <person name="Mardis E.R."/>
            <person name="Wilson R.K."/>
        </authorList>
    </citation>
    <scope>NUCLEOTIDE SEQUENCE [LARGE SCALE GENOMIC DNA]</scope>
    <source>
        <strain evidence="7">DSM 17241</strain>
    </source>
</reference>
<dbReference type="GO" id="GO:0000160">
    <property type="term" value="P:phosphorelay signal transduction system"/>
    <property type="evidence" value="ECO:0007669"/>
    <property type="project" value="InterPro"/>
</dbReference>
<dbReference type="Gene3D" id="1.10.10.10">
    <property type="entry name" value="Winged helix-like DNA-binding domain superfamily/Winged helix DNA-binding domain"/>
    <property type="match status" value="1"/>
</dbReference>
<accession>B0P671</accession>
<dbReference type="AlphaFoldDB" id="B0P671"/>
<dbReference type="InterPro" id="IPR036388">
    <property type="entry name" value="WH-like_DNA-bd_sf"/>
</dbReference>
<organism evidence="7 8">
    <name type="scientific">Anaerotruncus colihominis DSM 17241</name>
    <dbReference type="NCBI Taxonomy" id="445972"/>
    <lineage>
        <taxon>Bacteria</taxon>
        <taxon>Bacillati</taxon>
        <taxon>Bacillota</taxon>
        <taxon>Clostridia</taxon>
        <taxon>Eubacteriales</taxon>
        <taxon>Oscillospiraceae</taxon>
        <taxon>Anaerotruncus</taxon>
    </lineage>
</organism>
<dbReference type="eggNOG" id="COG3707">
    <property type="taxonomic scope" value="Bacteria"/>
</dbReference>
<dbReference type="Pfam" id="PF03861">
    <property type="entry name" value="ANTAR"/>
    <property type="match status" value="1"/>
</dbReference>
<feature type="domain" description="Response regulatory" evidence="5">
    <location>
        <begin position="20"/>
        <end position="134"/>
    </location>
</feature>
<name>B0P671_9FIRM</name>
<dbReference type="HOGENOM" id="CLU_000445_65_2_9"/>
<dbReference type="PROSITE" id="PS50921">
    <property type="entry name" value="ANTAR"/>
    <property type="match status" value="1"/>
</dbReference>
<proteinExistence type="predicted"/>
<evidence type="ECO:0000256" key="1">
    <source>
        <dbReference type="ARBA" id="ARBA00018672"/>
    </source>
</evidence>
<dbReference type="Proteomes" id="UP000003803">
    <property type="component" value="Unassembled WGS sequence"/>
</dbReference>
<comment type="function">
    <text evidence="2">May play the central regulatory role in sporulation. It may be an element of the effector pathway responsible for the activation of sporulation genes in response to nutritional stress. Spo0A may act in concert with spo0H (a sigma factor) to control the expression of some genes that are critical to the sporulation process.</text>
</comment>
<dbReference type="InterPro" id="IPR008327">
    <property type="entry name" value="Sig_transdc_resp-reg_antiterm"/>
</dbReference>
<dbReference type="SMART" id="SM01012">
    <property type="entry name" value="ANTAR"/>
    <property type="match status" value="1"/>
</dbReference>
<dbReference type="EMBL" id="ABGD02000005">
    <property type="protein sequence ID" value="EDS12696.1"/>
    <property type="molecule type" value="Genomic_DNA"/>
</dbReference>
<comment type="caution">
    <text evidence="3">Lacks conserved residue(s) required for the propagation of feature annotation.</text>
</comment>
<evidence type="ECO:0000313" key="7">
    <source>
        <dbReference type="EMBL" id="EDS12696.1"/>
    </source>
</evidence>
<feature type="coiled-coil region" evidence="4">
    <location>
        <begin position="133"/>
        <end position="160"/>
    </location>
</feature>
<gene>
    <name evidence="7" type="ORF">ANACOL_00243</name>
</gene>
<reference evidence="7" key="2">
    <citation type="submission" date="2013-09" db="EMBL/GenBank/DDBJ databases">
        <title>Draft genome sequence of Anaerotruncus colihominis(DSM 17241).</title>
        <authorList>
            <person name="Sudarsanam P."/>
            <person name="Ley R."/>
            <person name="Guruge J."/>
            <person name="Turnbaugh P.J."/>
            <person name="Mahowald M."/>
            <person name="Liep D."/>
            <person name="Gordon J."/>
        </authorList>
    </citation>
    <scope>NUCLEOTIDE SEQUENCE</scope>
    <source>
        <strain evidence="7">DSM 17241</strain>
    </source>
</reference>
<dbReference type="GO" id="GO:0003723">
    <property type="term" value="F:RNA binding"/>
    <property type="evidence" value="ECO:0007669"/>
    <property type="project" value="InterPro"/>
</dbReference>
<keyword evidence="4" id="KW-0175">Coiled coil</keyword>
<dbReference type="InterPro" id="IPR001789">
    <property type="entry name" value="Sig_transdc_resp-reg_receiver"/>
</dbReference>